<dbReference type="Gene3D" id="3.30.160.250">
    <property type="match status" value="1"/>
</dbReference>
<proteinExistence type="predicted"/>
<dbReference type="InterPro" id="IPR035069">
    <property type="entry name" value="TTHA1013/TTHA0281-like"/>
</dbReference>
<accession>A0A450THU9</accession>
<name>A0A450THU9_9GAMM</name>
<dbReference type="EMBL" id="CAADFD010000121">
    <property type="protein sequence ID" value="VFJ66766.1"/>
    <property type="molecule type" value="Genomic_DNA"/>
</dbReference>
<protein>
    <submittedName>
        <fullName evidence="1">Predicted nuclease of the RNAse H fold, HicB family</fullName>
    </submittedName>
</protein>
<dbReference type="AlphaFoldDB" id="A0A450THU9"/>
<gene>
    <name evidence="1" type="ORF">BECKFW1821B_GA0114236_11216</name>
</gene>
<dbReference type="SUPFAM" id="SSF143100">
    <property type="entry name" value="TTHA1013/TTHA0281-like"/>
    <property type="match status" value="1"/>
</dbReference>
<organism evidence="1">
    <name type="scientific">Candidatus Kentrum sp. FW</name>
    <dbReference type="NCBI Taxonomy" id="2126338"/>
    <lineage>
        <taxon>Bacteria</taxon>
        <taxon>Pseudomonadati</taxon>
        <taxon>Pseudomonadota</taxon>
        <taxon>Gammaproteobacteria</taxon>
        <taxon>Candidatus Kentrum</taxon>
    </lineage>
</organism>
<sequence>MNAANPDISLSELGFRQSGKEKKMERFLNIHIEKLPEGVYLATSDSIQGLVAQGRTVAETLEIARDVARKLIEAQEQKQAAFELPMVNENFDYPLVIGV</sequence>
<reference evidence="1" key="1">
    <citation type="submission" date="2019-02" db="EMBL/GenBank/DDBJ databases">
        <authorList>
            <person name="Gruber-Vodicka R. H."/>
            <person name="Seah K. B. B."/>
        </authorList>
    </citation>
    <scope>NUCLEOTIDE SEQUENCE</scope>
    <source>
        <strain evidence="1">BECK_BZ106</strain>
    </source>
</reference>
<evidence type="ECO:0000313" key="1">
    <source>
        <dbReference type="EMBL" id="VFJ66766.1"/>
    </source>
</evidence>